<accession>A0AAC9FGJ8</accession>
<keyword evidence="3" id="KW-1185">Reference proteome</keyword>
<evidence type="ECO:0000313" key="3">
    <source>
        <dbReference type="Proteomes" id="UP000076088"/>
    </source>
</evidence>
<protein>
    <recommendedName>
        <fullName evidence="4">Lipoprotein</fullName>
    </recommendedName>
</protein>
<evidence type="ECO:0008006" key="4">
    <source>
        <dbReference type="Google" id="ProtNLM"/>
    </source>
</evidence>
<evidence type="ECO:0000256" key="1">
    <source>
        <dbReference type="SAM" id="SignalP"/>
    </source>
</evidence>
<proteinExistence type="predicted"/>
<feature type="signal peptide" evidence="1">
    <location>
        <begin position="1"/>
        <end position="18"/>
    </location>
</feature>
<dbReference type="AlphaFoldDB" id="A0AAC9FGJ8"/>
<dbReference type="Proteomes" id="UP000076088">
    <property type="component" value="Chromosome"/>
</dbReference>
<dbReference type="EMBL" id="CP013344">
    <property type="protein sequence ID" value="AMU91616.1"/>
    <property type="molecule type" value="Genomic_DNA"/>
</dbReference>
<reference evidence="3" key="1">
    <citation type="submission" date="2015-11" db="EMBL/GenBank/DDBJ databases">
        <title>Complete genome sequence of a polyethylene-glycol degrader Sphingopyxis macrogoltabida 203N (NBRC 111659).</title>
        <authorList>
            <person name="Yoshiyuki O."/>
            <person name="Shouta N."/>
            <person name="Nagata Y."/>
            <person name="Numata M."/>
            <person name="Tsuchikane K."/>
            <person name="Hosoyama A."/>
            <person name="Yamazoe A."/>
            <person name="Tsuda M."/>
            <person name="Fujita N."/>
            <person name="Kawai F."/>
        </authorList>
    </citation>
    <scope>NUCLEOTIDE SEQUENCE [LARGE SCALE GENOMIC DNA]</scope>
    <source>
        <strain evidence="3">203N</strain>
    </source>
</reference>
<gene>
    <name evidence="2" type="ORF">ATM17_21610</name>
</gene>
<feature type="chain" id="PRO_5041952918" description="Lipoprotein" evidence="1">
    <location>
        <begin position="19"/>
        <end position="77"/>
    </location>
</feature>
<evidence type="ECO:0000313" key="2">
    <source>
        <dbReference type="EMBL" id="AMU91616.1"/>
    </source>
</evidence>
<reference evidence="2 3" key="2">
    <citation type="journal article" date="2016" name="Genome Announc.">
        <title>Complete Genome Sequence of Sphingopyxis macrogoltabida Strain 203N (NBRC 111659), a Polyethylene Glycol Degrader.</title>
        <authorList>
            <person name="Ohtsubo Y."/>
            <person name="Nonoyama S."/>
            <person name="Nagata Y."/>
            <person name="Numata M."/>
            <person name="Tsuchikane K."/>
            <person name="Hosoyama A."/>
            <person name="Yamazoe A."/>
            <person name="Tsuda M."/>
            <person name="Fujita N."/>
            <person name="Kawai F."/>
        </authorList>
    </citation>
    <scope>NUCLEOTIDE SEQUENCE [LARGE SCALE GENOMIC DNA]</scope>
    <source>
        <strain evidence="2 3">203N</strain>
    </source>
</reference>
<dbReference type="KEGG" id="smaz:LH19_21030"/>
<name>A0AAC9FGJ8_SPHMC</name>
<keyword evidence="1" id="KW-0732">Signal</keyword>
<organism evidence="2 3">
    <name type="scientific">Sphingopyxis macrogoltabida</name>
    <name type="common">Sphingomonas macrogoltabidus</name>
    <dbReference type="NCBI Taxonomy" id="33050"/>
    <lineage>
        <taxon>Bacteria</taxon>
        <taxon>Pseudomonadati</taxon>
        <taxon>Pseudomonadota</taxon>
        <taxon>Alphaproteobacteria</taxon>
        <taxon>Sphingomonadales</taxon>
        <taxon>Sphingomonadaceae</taxon>
        <taxon>Sphingopyxis</taxon>
    </lineage>
</organism>
<sequence>MRYVIVASLMLTGLGGCASTGANVTGNEVGVTVNNVWNRNEAFPKADEHCRKFGKVAKPAAGDGEYAFSFECVKPDA</sequence>
<dbReference type="PROSITE" id="PS51257">
    <property type="entry name" value="PROKAR_LIPOPROTEIN"/>
    <property type="match status" value="1"/>
</dbReference>